<comment type="similarity">
    <text evidence="1 2">Belongs to the BioY family.</text>
</comment>
<feature type="transmembrane region" description="Helical" evidence="3">
    <location>
        <begin position="79"/>
        <end position="98"/>
    </location>
</feature>
<comment type="caution">
    <text evidence="4">The sequence shown here is derived from an EMBL/GenBank/DDBJ whole genome shotgun (WGS) entry which is preliminary data.</text>
</comment>
<name>A0A3N0HYG6_9FIRM</name>
<dbReference type="OrthoDB" id="9803495at2"/>
<keyword evidence="3" id="KW-0812">Transmembrane</keyword>
<dbReference type="PANTHER" id="PTHR34295">
    <property type="entry name" value="BIOTIN TRANSPORTER BIOY"/>
    <property type="match status" value="1"/>
</dbReference>
<keyword evidence="5" id="KW-1185">Reference proteome</keyword>
<accession>A0A3N0HYG6</accession>
<proteinExistence type="inferred from homology"/>
<organism evidence="4 5">
    <name type="scientific">Absicoccus porci</name>
    <dbReference type="NCBI Taxonomy" id="2486576"/>
    <lineage>
        <taxon>Bacteria</taxon>
        <taxon>Bacillati</taxon>
        <taxon>Bacillota</taxon>
        <taxon>Erysipelotrichia</taxon>
        <taxon>Erysipelotrichales</taxon>
        <taxon>Erysipelotrichaceae</taxon>
        <taxon>Absicoccus</taxon>
    </lineage>
</organism>
<gene>
    <name evidence="4" type="ORF">EDX97_09295</name>
</gene>
<feature type="transmembrane region" description="Helical" evidence="3">
    <location>
        <begin position="134"/>
        <end position="164"/>
    </location>
</feature>
<keyword evidence="2" id="KW-0813">Transport</keyword>
<sequence length="177" mass="18887">MTNKDWIQCALMAAIMGLLAPLAIPLAGGVPISLATCIVMLCGSLLGWKKGAWSVLIYLLLGCIGIPVFAGYTAGIGHILGPSGGFLIGYLILVFVVGKCNQTVSRLIVGMIIGNVCLYAFGILWFLIVSQSTIMAALTWCVLPFIPGDVCKMVVVAILSPILWKSLPFLNRNFTRV</sequence>
<dbReference type="Gene3D" id="1.10.1760.20">
    <property type="match status" value="1"/>
</dbReference>
<evidence type="ECO:0000256" key="3">
    <source>
        <dbReference type="SAM" id="Phobius"/>
    </source>
</evidence>
<keyword evidence="2" id="KW-1003">Cell membrane</keyword>
<dbReference type="GO" id="GO:0015225">
    <property type="term" value="F:biotin transmembrane transporter activity"/>
    <property type="evidence" value="ECO:0007669"/>
    <property type="project" value="UniProtKB-UniRule"/>
</dbReference>
<dbReference type="InterPro" id="IPR003784">
    <property type="entry name" value="BioY"/>
</dbReference>
<dbReference type="PIRSF" id="PIRSF016661">
    <property type="entry name" value="BioY"/>
    <property type="match status" value="1"/>
</dbReference>
<evidence type="ECO:0000313" key="4">
    <source>
        <dbReference type="EMBL" id="RNM29809.1"/>
    </source>
</evidence>
<evidence type="ECO:0000256" key="1">
    <source>
        <dbReference type="ARBA" id="ARBA00010692"/>
    </source>
</evidence>
<evidence type="ECO:0000313" key="5">
    <source>
        <dbReference type="Proteomes" id="UP000276568"/>
    </source>
</evidence>
<reference evidence="4 5" key="1">
    <citation type="submission" date="2018-11" db="EMBL/GenBank/DDBJ databases">
        <title>Clostridium sp. nov., a member of the family Erysipelotrichaceae isolated from pig faeces.</title>
        <authorList>
            <person name="Chang Y.-H."/>
        </authorList>
    </citation>
    <scope>NUCLEOTIDE SEQUENCE [LARGE SCALE GENOMIC DNA]</scope>
    <source>
        <strain evidence="4 5">YH-panp20</strain>
    </source>
</reference>
<dbReference type="AlphaFoldDB" id="A0A3N0HYG6"/>
<keyword evidence="2 3" id="KW-0472">Membrane</keyword>
<feature type="transmembrane region" description="Helical" evidence="3">
    <location>
        <begin position="7"/>
        <end position="24"/>
    </location>
</feature>
<dbReference type="EMBL" id="RJQC01000003">
    <property type="protein sequence ID" value="RNM29809.1"/>
    <property type="molecule type" value="Genomic_DNA"/>
</dbReference>
<feature type="transmembrane region" description="Helical" evidence="3">
    <location>
        <begin position="107"/>
        <end position="128"/>
    </location>
</feature>
<dbReference type="GO" id="GO:0005886">
    <property type="term" value="C:plasma membrane"/>
    <property type="evidence" value="ECO:0007669"/>
    <property type="project" value="UniProtKB-SubCell"/>
</dbReference>
<feature type="transmembrane region" description="Helical" evidence="3">
    <location>
        <begin position="55"/>
        <end position="73"/>
    </location>
</feature>
<comment type="subcellular location">
    <subcellularLocation>
        <location evidence="2">Cell membrane</location>
        <topology evidence="2">Multi-pass membrane protein</topology>
    </subcellularLocation>
</comment>
<keyword evidence="3" id="KW-1133">Transmembrane helix</keyword>
<dbReference type="Pfam" id="PF02632">
    <property type="entry name" value="BioY"/>
    <property type="match status" value="1"/>
</dbReference>
<dbReference type="PANTHER" id="PTHR34295:SF1">
    <property type="entry name" value="BIOTIN TRANSPORTER BIOY"/>
    <property type="match status" value="1"/>
</dbReference>
<evidence type="ECO:0000256" key="2">
    <source>
        <dbReference type="PIRNR" id="PIRNR016661"/>
    </source>
</evidence>
<protein>
    <recommendedName>
        <fullName evidence="2">Biotin transporter</fullName>
    </recommendedName>
</protein>
<dbReference type="RefSeq" id="WP_128520873.1">
    <property type="nucleotide sequence ID" value="NZ_JALFCT010000016.1"/>
</dbReference>
<dbReference type="Proteomes" id="UP000276568">
    <property type="component" value="Unassembled WGS sequence"/>
</dbReference>